<name>A0ABR2AFF2_9ROSI</name>
<proteinExistence type="predicted"/>
<comment type="caution">
    <text evidence="1">The sequence shown here is derived from an EMBL/GenBank/DDBJ whole genome shotgun (WGS) entry which is preliminary data.</text>
</comment>
<sequence length="109" mass="12563">MFSKSVGCIDASSTELFVIGEATMMFKRSEWAKRFQLILETDYILCSNWVREPSSTPIIFKSIVENILQFCDGLDWNIKVIQRSENTTADKLAKSEISRVSPLIWVRPR</sequence>
<evidence type="ECO:0000313" key="2">
    <source>
        <dbReference type="Proteomes" id="UP001472677"/>
    </source>
</evidence>
<protein>
    <recommendedName>
        <fullName evidence="3">RNase H type-1 domain-containing protein</fullName>
    </recommendedName>
</protein>
<dbReference type="InterPro" id="IPR012337">
    <property type="entry name" value="RNaseH-like_sf"/>
</dbReference>
<dbReference type="SUPFAM" id="SSF53098">
    <property type="entry name" value="Ribonuclease H-like"/>
    <property type="match status" value="1"/>
</dbReference>
<dbReference type="EMBL" id="JBBPBM010000778">
    <property type="protein sequence ID" value="KAK8491660.1"/>
    <property type="molecule type" value="Genomic_DNA"/>
</dbReference>
<dbReference type="Proteomes" id="UP001472677">
    <property type="component" value="Unassembled WGS sequence"/>
</dbReference>
<reference evidence="1 2" key="1">
    <citation type="journal article" date="2024" name="G3 (Bethesda)">
        <title>Genome assembly of Hibiscus sabdariffa L. provides insights into metabolisms of medicinal natural products.</title>
        <authorList>
            <person name="Kim T."/>
        </authorList>
    </citation>
    <scope>NUCLEOTIDE SEQUENCE [LARGE SCALE GENOMIC DNA]</scope>
    <source>
        <strain evidence="1">TK-2024</strain>
        <tissue evidence="1">Old leaves</tissue>
    </source>
</reference>
<keyword evidence="2" id="KW-1185">Reference proteome</keyword>
<evidence type="ECO:0000313" key="1">
    <source>
        <dbReference type="EMBL" id="KAK8491660.1"/>
    </source>
</evidence>
<dbReference type="InterPro" id="IPR036397">
    <property type="entry name" value="RNaseH_sf"/>
</dbReference>
<gene>
    <name evidence="1" type="ORF">V6N12_019571</name>
</gene>
<accession>A0ABR2AFF2</accession>
<dbReference type="Gene3D" id="3.30.420.10">
    <property type="entry name" value="Ribonuclease H-like superfamily/Ribonuclease H"/>
    <property type="match status" value="1"/>
</dbReference>
<evidence type="ECO:0008006" key="3">
    <source>
        <dbReference type="Google" id="ProtNLM"/>
    </source>
</evidence>
<organism evidence="1 2">
    <name type="scientific">Hibiscus sabdariffa</name>
    <name type="common">roselle</name>
    <dbReference type="NCBI Taxonomy" id="183260"/>
    <lineage>
        <taxon>Eukaryota</taxon>
        <taxon>Viridiplantae</taxon>
        <taxon>Streptophyta</taxon>
        <taxon>Embryophyta</taxon>
        <taxon>Tracheophyta</taxon>
        <taxon>Spermatophyta</taxon>
        <taxon>Magnoliopsida</taxon>
        <taxon>eudicotyledons</taxon>
        <taxon>Gunneridae</taxon>
        <taxon>Pentapetalae</taxon>
        <taxon>rosids</taxon>
        <taxon>malvids</taxon>
        <taxon>Malvales</taxon>
        <taxon>Malvaceae</taxon>
        <taxon>Malvoideae</taxon>
        <taxon>Hibiscus</taxon>
    </lineage>
</organism>